<dbReference type="PANTHER" id="PTHR13847">
    <property type="entry name" value="SARCOSINE DEHYDROGENASE-RELATED"/>
    <property type="match status" value="1"/>
</dbReference>
<protein>
    <submittedName>
        <fullName evidence="2">FAD-dependent oxidoreductase</fullName>
    </submittedName>
</protein>
<evidence type="ECO:0000313" key="3">
    <source>
        <dbReference type="Proteomes" id="UP000565468"/>
    </source>
</evidence>
<dbReference type="PANTHER" id="PTHR13847:SF201">
    <property type="entry name" value="PUTATIBE OXIDOREDUCTASE"/>
    <property type="match status" value="1"/>
</dbReference>
<dbReference type="PRINTS" id="PR00420">
    <property type="entry name" value="RNGMNOXGNASE"/>
</dbReference>
<name>A0A848M1D8_PAELE</name>
<proteinExistence type="predicted"/>
<dbReference type="GO" id="GO:0005737">
    <property type="term" value="C:cytoplasm"/>
    <property type="evidence" value="ECO:0007669"/>
    <property type="project" value="TreeGrafter"/>
</dbReference>
<sequence length="409" mass="45803">MDLHNGNYYWPSTLPDPPLYPALEEDLKCDVLIIGGGSSGAQCAHLLSETGLKVAVVDKRSIGSGSTAVNTALIQYLGDKMLFELVNSFGEEAAIRHTKLCEQAIRDMEKISQTLDIDPEFVLRDSLYYASDAAGVGKLQNELKLLKKHGFKVDWLEASQIAERYPFSKQGALYLYDDAVINPYKYNHGLLDRARQKGVKVYENTRITGKKFGSEQAVLYTDTGHRIDAGQVIIAAGYEGQEIRKEKNSVLTSSYAVVTNPVLDLSAWYQQTLIWETARPYIYMRTTQDGRIIIGGLDDNATRPQDRDAKLMHRKDELVKEFNKLFPGIDVKPEYYYASFYGGTHDGLPMIGIYEEFPNCYFLFAYGDNGLVYSGALSKIITGAITNGSHPDLDLYRQDRPVMQRPAGL</sequence>
<accession>A0A848M1D8</accession>
<dbReference type="InterPro" id="IPR036188">
    <property type="entry name" value="FAD/NAD-bd_sf"/>
</dbReference>
<keyword evidence="3" id="KW-1185">Reference proteome</keyword>
<dbReference type="Gene3D" id="3.30.9.10">
    <property type="entry name" value="D-Amino Acid Oxidase, subunit A, domain 2"/>
    <property type="match status" value="1"/>
</dbReference>
<dbReference type="InterPro" id="IPR006076">
    <property type="entry name" value="FAD-dep_OxRdtase"/>
</dbReference>
<evidence type="ECO:0000259" key="1">
    <source>
        <dbReference type="Pfam" id="PF01266"/>
    </source>
</evidence>
<comment type="caution">
    <text evidence="2">The sequence shown here is derived from an EMBL/GenBank/DDBJ whole genome shotgun (WGS) entry which is preliminary data.</text>
</comment>
<dbReference type="RefSeq" id="WP_169503055.1">
    <property type="nucleotide sequence ID" value="NZ_JABBPN010000001.1"/>
</dbReference>
<dbReference type="Gene3D" id="3.50.50.60">
    <property type="entry name" value="FAD/NAD(P)-binding domain"/>
    <property type="match status" value="1"/>
</dbReference>
<gene>
    <name evidence="2" type="ORF">HII30_00970</name>
</gene>
<feature type="domain" description="FAD dependent oxidoreductase" evidence="1">
    <location>
        <begin position="30"/>
        <end position="382"/>
    </location>
</feature>
<dbReference type="Proteomes" id="UP000565468">
    <property type="component" value="Unassembled WGS sequence"/>
</dbReference>
<dbReference type="AlphaFoldDB" id="A0A848M1D8"/>
<dbReference type="EMBL" id="JABBPN010000001">
    <property type="protein sequence ID" value="NMO94356.1"/>
    <property type="molecule type" value="Genomic_DNA"/>
</dbReference>
<organism evidence="2 3">
    <name type="scientific">Paenibacillus lemnae</name>
    <dbReference type="NCBI Taxonomy" id="1330551"/>
    <lineage>
        <taxon>Bacteria</taxon>
        <taxon>Bacillati</taxon>
        <taxon>Bacillota</taxon>
        <taxon>Bacilli</taxon>
        <taxon>Bacillales</taxon>
        <taxon>Paenibacillaceae</taxon>
        <taxon>Paenibacillus</taxon>
    </lineage>
</organism>
<reference evidence="2 3" key="1">
    <citation type="submission" date="2020-04" db="EMBL/GenBank/DDBJ databases">
        <title>Paenibacillus algicola sp. nov., a novel marine bacterium producing alginate lyase.</title>
        <authorList>
            <person name="Huang H."/>
        </authorList>
    </citation>
    <scope>NUCLEOTIDE SEQUENCE [LARGE SCALE GENOMIC DNA]</scope>
    <source>
        <strain evidence="2 3">L7-75</strain>
    </source>
</reference>
<evidence type="ECO:0000313" key="2">
    <source>
        <dbReference type="EMBL" id="NMO94356.1"/>
    </source>
</evidence>
<dbReference type="Pfam" id="PF01266">
    <property type="entry name" value="DAO"/>
    <property type="match status" value="1"/>
</dbReference>
<dbReference type="SUPFAM" id="SSF51905">
    <property type="entry name" value="FAD/NAD(P)-binding domain"/>
    <property type="match status" value="1"/>
</dbReference>